<dbReference type="Proteomes" id="UP000076643">
    <property type="component" value="Unassembled WGS sequence"/>
</dbReference>
<name>A0A167BK12_9GAMM</name>
<gene>
    <name evidence="1" type="ORF">N475_25615</name>
</gene>
<evidence type="ECO:0000313" key="2">
    <source>
        <dbReference type="Proteomes" id="UP000076643"/>
    </source>
</evidence>
<sequence>MLYNMCLSEDCLGLSLKARDKLRYVSENFIVGKSVCNPPILELVKSSQQAESGGDFYAFLPHGFMVNEKVKETLSPLINNCGQWIPMKLGNETLFFFNITSLLDVLNDEQTEFETFEGFVVGIKKYVFINYDYSTYPVFRLQGNYGNFPIVTDRFKEFVEKQGLSGIKFKVL</sequence>
<dbReference type="AlphaFoldDB" id="A0A167BK12"/>
<keyword evidence="2" id="KW-1185">Reference proteome</keyword>
<accession>A0A167BK12</accession>
<reference evidence="1 2" key="1">
    <citation type="submission" date="2013-07" db="EMBL/GenBank/DDBJ databases">
        <title>Comparative Genomic and Metabolomic Analysis of Twelve Strains of Pseudoalteromonas luteoviolacea.</title>
        <authorList>
            <person name="Vynne N.G."/>
            <person name="Mansson M."/>
            <person name="Gram L."/>
        </authorList>
    </citation>
    <scope>NUCLEOTIDE SEQUENCE [LARGE SCALE GENOMIC DNA]</scope>
    <source>
        <strain evidence="1 2">DSM 6061</strain>
    </source>
</reference>
<protein>
    <submittedName>
        <fullName evidence="1">Uncharacterized protein</fullName>
    </submittedName>
</protein>
<dbReference type="EMBL" id="AUYB01000027">
    <property type="protein sequence ID" value="KZN46632.1"/>
    <property type="molecule type" value="Genomic_DNA"/>
</dbReference>
<dbReference type="PATRIC" id="fig|1365250.3.peg.422"/>
<proteinExistence type="predicted"/>
<organism evidence="1 2">
    <name type="scientific">Pseudoalteromonas luteoviolacea DSM 6061</name>
    <dbReference type="NCBI Taxonomy" id="1365250"/>
    <lineage>
        <taxon>Bacteria</taxon>
        <taxon>Pseudomonadati</taxon>
        <taxon>Pseudomonadota</taxon>
        <taxon>Gammaproteobacteria</taxon>
        <taxon>Alteromonadales</taxon>
        <taxon>Pseudoalteromonadaceae</taxon>
        <taxon>Pseudoalteromonas</taxon>
    </lineage>
</organism>
<evidence type="ECO:0000313" key="1">
    <source>
        <dbReference type="EMBL" id="KZN46632.1"/>
    </source>
</evidence>
<comment type="caution">
    <text evidence="1">The sequence shown here is derived from an EMBL/GenBank/DDBJ whole genome shotgun (WGS) entry which is preliminary data.</text>
</comment>